<evidence type="ECO:0000256" key="10">
    <source>
        <dbReference type="ARBA" id="ARBA00023170"/>
    </source>
</evidence>
<evidence type="ECO:0000313" key="15">
    <source>
        <dbReference type="Proteomes" id="UP000001514"/>
    </source>
</evidence>
<dbReference type="InterPro" id="IPR001611">
    <property type="entry name" value="Leu-rich_rpt"/>
</dbReference>
<dbReference type="PANTHER" id="PTHR48052">
    <property type="entry name" value="UNNAMED PRODUCT"/>
    <property type="match status" value="1"/>
</dbReference>
<accession>D8RMV5</accession>
<dbReference type="HOGENOM" id="CLU_2326907_0_0_1"/>
<dbReference type="AlphaFoldDB" id="D8RMV5"/>
<keyword evidence="3" id="KW-1003">Cell membrane</keyword>
<dbReference type="Gramene" id="EFJ26600">
    <property type="protein sequence ID" value="EFJ26600"/>
    <property type="gene ID" value="SELMODRAFT_38642"/>
</dbReference>
<dbReference type="PRINTS" id="PR00019">
    <property type="entry name" value="LEURICHRPT"/>
</dbReference>
<comment type="similarity">
    <text evidence="2">Belongs to the RLP family.</text>
</comment>
<protein>
    <recommendedName>
        <fullName evidence="13">Leucine-rich repeat-containing N-terminal plant-type domain-containing protein</fullName>
    </recommendedName>
</protein>
<dbReference type="Pfam" id="PF13855">
    <property type="entry name" value="LRR_8"/>
    <property type="match status" value="1"/>
</dbReference>
<keyword evidence="10" id="KW-0675">Receptor</keyword>
<dbReference type="SUPFAM" id="SSF52058">
    <property type="entry name" value="L domain-like"/>
    <property type="match status" value="1"/>
</dbReference>
<evidence type="ECO:0000256" key="3">
    <source>
        <dbReference type="ARBA" id="ARBA00022475"/>
    </source>
</evidence>
<gene>
    <name evidence="14" type="ORF">SELMODRAFT_38642</name>
</gene>
<keyword evidence="4" id="KW-0433">Leucine-rich repeat</keyword>
<evidence type="ECO:0000256" key="2">
    <source>
        <dbReference type="ARBA" id="ARBA00009592"/>
    </source>
</evidence>
<evidence type="ECO:0000313" key="14">
    <source>
        <dbReference type="EMBL" id="EFJ26600.1"/>
    </source>
</evidence>
<dbReference type="PANTHER" id="PTHR48052:SF8">
    <property type="entry name" value="LRR RECEPTOR-LIKE SERINE_THREONINE-PROTEIN KINASE FLS2"/>
    <property type="match status" value="1"/>
</dbReference>
<keyword evidence="11" id="KW-0325">Glycoprotein</keyword>
<dbReference type="GO" id="GO:0005886">
    <property type="term" value="C:plasma membrane"/>
    <property type="evidence" value="ECO:0007669"/>
    <property type="project" value="UniProtKB-SubCell"/>
</dbReference>
<keyword evidence="8" id="KW-1133">Transmembrane helix</keyword>
<dbReference type="InterPro" id="IPR032675">
    <property type="entry name" value="LRR_dom_sf"/>
</dbReference>
<dbReference type="OMA" id="TPFSWQG"/>
<proteinExistence type="inferred from homology"/>
<evidence type="ECO:0000256" key="1">
    <source>
        <dbReference type="ARBA" id="ARBA00004236"/>
    </source>
</evidence>
<keyword evidence="7" id="KW-0677">Repeat</keyword>
<feature type="domain" description="Leucine-rich repeat-containing N-terminal plant-type" evidence="13">
    <location>
        <begin position="1"/>
        <end position="25"/>
    </location>
</feature>
<dbReference type="Pfam" id="PF08263">
    <property type="entry name" value="LRRNT_2"/>
    <property type="match status" value="1"/>
</dbReference>
<dbReference type="EMBL" id="GL377584">
    <property type="protein sequence ID" value="EFJ26600.1"/>
    <property type="molecule type" value="Genomic_DNA"/>
</dbReference>
<name>D8RMV5_SELML</name>
<dbReference type="Proteomes" id="UP000001514">
    <property type="component" value="Unassembled WGS sequence"/>
</dbReference>
<sequence length="119" mass="12746">DPSGALRSWRRDEEACTAWSGVECSWIHGSQGFRVVSIRLPKSLLEGELSPRLGLLSELRVLDLSANRLSGLIPDEIAQLPKLRSIDLSSNRLVGRIPTGNGNGNSLRSAAAFAGNPGL</sequence>
<dbReference type="FunFam" id="3.80.10.10:FF:000129">
    <property type="entry name" value="Leucine-rich repeat receptor-like kinase"/>
    <property type="match status" value="1"/>
</dbReference>
<evidence type="ECO:0000256" key="5">
    <source>
        <dbReference type="ARBA" id="ARBA00022692"/>
    </source>
</evidence>
<evidence type="ECO:0000256" key="9">
    <source>
        <dbReference type="ARBA" id="ARBA00023136"/>
    </source>
</evidence>
<reference evidence="14 15" key="1">
    <citation type="journal article" date="2011" name="Science">
        <title>The Selaginella genome identifies genetic changes associated with the evolution of vascular plants.</title>
        <authorList>
            <person name="Banks J.A."/>
            <person name="Nishiyama T."/>
            <person name="Hasebe M."/>
            <person name="Bowman J.L."/>
            <person name="Gribskov M."/>
            <person name="dePamphilis C."/>
            <person name="Albert V.A."/>
            <person name="Aono N."/>
            <person name="Aoyama T."/>
            <person name="Ambrose B.A."/>
            <person name="Ashton N.W."/>
            <person name="Axtell M.J."/>
            <person name="Barker E."/>
            <person name="Barker M.S."/>
            <person name="Bennetzen J.L."/>
            <person name="Bonawitz N.D."/>
            <person name="Chapple C."/>
            <person name="Cheng C."/>
            <person name="Correa L.G."/>
            <person name="Dacre M."/>
            <person name="DeBarry J."/>
            <person name="Dreyer I."/>
            <person name="Elias M."/>
            <person name="Engstrom E.M."/>
            <person name="Estelle M."/>
            <person name="Feng L."/>
            <person name="Finet C."/>
            <person name="Floyd S.K."/>
            <person name="Frommer W.B."/>
            <person name="Fujita T."/>
            <person name="Gramzow L."/>
            <person name="Gutensohn M."/>
            <person name="Harholt J."/>
            <person name="Hattori M."/>
            <person name="Heyl A."/>
            <person name="Hirai T."/>
            <person name="Hiwatashi Y."/>
            <person name="Ishikawa M."/>
            <person name="Iwata M."/>
            <person name="Karol K.G."/>
            <person name="Koehler B."/>
            <person name="Kolukisaoglu U."/>
            <person name="Kubo M."/>
            <person name="Kurata T."/>
            <person name="Lalonde S."/>
            <person name="Li K."/>
            <person name="Li Y."/>
            <person name="Litt A."/>
            <person name="Lyons E."/>
            <person name="Manning G."/>
            <person name="Maruyama T."/>
            <person name="Michael T.P."/>
            <person name="Mikami K."/>
            <person name="Miyazaki S."/>
            <person name="Morinaga S."/>
            <person name="Murata T."/>
            <person name="Mueller-Roeber B."/>
            <person name="Nelson D.R."/>
            <person name="Obara M."/>
            <person name="Oguri Y."/>
            <person name="Olmstead R.G."/>
            <person name="Onodera N."/>
            <person name="Petersen B.L."/>
            <person name="Pils B."/>
            <person name="Prigge M."/>
            <person name="Rensing S.A."/>
            <person name="Riano-Pachon D.M."/>
            <person name="Roberts A.W."/>
            <person name="Sato Y."/>
            <person name="Scheller H.V."/>
            <person name="Schulz B."/>
            <person name="Schulz C."/>
            <person name="Shakirov E.V."/>
            <person name="Shibagaki N."/>
            <person name="Shinohara N."/>
            <person name="Shippen D.E."/>
            <person name="Soerensen I."/>
            <person name="Sotooka R."/>
            <person name="Sugimoto N."/>
            <person name="Sugita M."/>
            <person name="Sumikawa N."/>
            <person name="Tanurdzic M."/>
            <person name="Theissen G."/>
            <person name="Ulvskov P."/>
            <person name="Wakazuki S."/>
            <person name="Weng J.K."/>
            <person name="Willats W.W."/>
            <person name="Wipf D."/>
            <person name="Wolf P.G."/>
            <person name="Yang L."/>
            <person name="Zimmer A.D."/>
            <person name="Zhu Q."/>
            <person name="Mitros T."/>
            <person name="Hellsten U."/>
            <person name="Loque D."/>
            <person name="Otillar R."/>
            <person name="Salamov A."/>
            <person name="Schmutz J."/>
            <person name="Shapiro H."/>
            <person name="Lindquist E."/>
            <person name="Lucas S."/>
            <person name="Rokhsar D."/>
            <person name="Grigoriev I.V."/>
        </authorList>
    </citation>
    <scope>NUCLEOTIDE SEQUENCE [LARGE SCALE GENOMIC DNA]</scope>
</reference>
<keyword evidence="6" id="KW-0732">Signal</keyword>
<feature type="non-terminal residue" evidence="14">
    <location>
        <position position="119"/>
    </location>
</feature>
<organism evidence="15">
    <name type="scientific">Selaginella moellendorffii</name>
    <name type="common">Spikemoss</name>
    <dbReference type="NCBI Taxonomy" id="88036"/>
    <lineage>
        <taxon>Eukaryota</taxon>
        <taxon>Viridiplantae</taxon>
        <taxon>Streptophyta</taxon>
        <taxon>Embryophyta</taxon>
        <taxon>Tracheophyta</taxon>
        <taxon>Lycopodiopsida</taxon>
        <taxon>Selaginellales</taxon>
        <taxon>Selaginellaceae</taxon>
        <taxon>Selaginella</taxon>
    </lineage>
</organism>
<keyword evidence="15" id="KW-1185">Reference proteome</keyword>
<evidence type="ECO:0000256" key="8">
    <source>
        <dbReference type="ARBA" id="ARBA00022989"/>
    </source>
</evidence>
<evidence type="ECO:0000256" key="6">
    <source>
        <dbReference type="ARBA" id="ARBA00022729"/>
    </source>
</evidence>
<evidence type="ECO:0000256" key="4">
    <source>
        <dbReference type="ARBA" id="ARBA00022614"/>
    </source>
</evidence>
<evidence type="ECO:0000256" key="7">
    <source>
        <dbReference type="ARBA" id="ARBA00022737"/>
    </source>
</evidence>
<dbReference type="Gene3D" id="3.80.10.10">
    <property type="entry name" value="Ribonuclease Inhibitor"/>
    <property type="match status" value="1"/>
</dbReference>
<evidence type="ECO:0000259" key="13">
    <source>
        <dbReference type="Pfam" id="PF08263"/>
    </source>
</evidence>
<feature type="non-terminal residue" evidence="14">
    <location>
        <position position="1"/>
    </location>
</feature>
<evidence type="ECO:0000256" key="11">
    <source>
        <dbReference type="ARBA" id="ARBA00023180"/>
    </source>
</evidence>
<comment type="subcellular location">
    <subcellularLocation>
        <location evidence="1">Cell membrane</location>
    </subcellularLocation>
    <subcellularLocation>
        <location evidence="12">Endomembrane system</location>
        <topology evidence="12">Single-pass membrane protein</topology>
    </subcellularLocation>
</comment>
<dbReference type="InterPro" id="IPR013210">
    <property type="entry name" value="LRR_N_plant-typ"/>
</dbReference>
<dbReference type="InParanoid" id="D8RMV5"/>
<dbReference type="STRING" id="88036.D8RMV5"/>
<keyword evidence="9" id="KW-0472">Membrane</keyword>
<dbReference type="KEGG" id="smo:SELMODRAFT_38642"/>
<evidence type="ECO:0000256" key="12">
    <source>
        <dbReference type="ARBA" id="ARBA00037847"/>
    </source>
</evidence>
<keyword evidence="5" id="KW-0812">Transmembrane</keyword>